<dbReference type="AlphaFoldDB" id="A0A0D9QJ84"/>
<proteinExistence type="predicted"/>
<name>A0A0D9QJ84_PLAFR</name>
<dbReference type="VEuPathDB" id="PlasmoDB:AK88_03483"/>
<protein>
    <submittedName>
        <fullName evidence="1">Uncharacterized protein</fullName>
    </submittedName>
</protein>
<dbReference type="OrthoDB" id="390891at2759"/>
<gene>
    <name evidence="1" type="ORF">AK88_03483</name>
</gene>
<evidence type="ECO:0000313" key="1">
    <source>
        <dbReference type="EMBL" id="KJP86872.1"/>
    </source>
</evidence>
<dbReference type="GeneID" id="24268797"/>
<keyword evidence="2" id="KW-1185">Reference proteome</keyword>
<sequence length="659" mass="76746">MEKQGEVAHACVEEQERTLPKKKYSNLVKINKQEIEGRENKNDLLLEKKEERRGGVELFPVMVEETPSLELKKLREGICNFEDGADDVMMSLCMSKTPCKRYDDDMLCESTNKYVKTYSSKKRVYTPRKGNRGNLFQFENEERDRASMFSTPKRKYTNKRKMNEMLKHLDSDEVTNRSVMKRRKKKKKKSIYDELVYLYTPRRERSNYGANVLDRENGVDSVNTINLADAEYLATAAAAADKWQMQQANMQELPEYIRNEYISYLCSPLKRSERLIKSRINKMLNENVGQEKQANCEGTERDMNSNNTTIYTSSYSALSRSEYMHCDFEPEEEEKCWDDYYTQGNDKIKPFTGISTELAVDMITELLRSKVRKIVVDEKEYFSPITEHDTVMEIGHGNHPLAVQMFEKWGTVGRYMGVEFSGLASREALKCEKLKKLFLKRKVEFVKILSMKYFKEDYLNGLVVQSNISPCNTKTDFVKMNSFKYIFAKSTLDYITCRMDNIGNSCDWEEDLQISPSVVDMFDSLADSLQNSKSNSNRCNSCIIFVEPSNSSKFRDHLLTIFKAIYTATFKYSSAAKFLRLSKITNSPKACGYMIEKRNEVYRDFEEIRQEFLRLIIKACVTKNVDEVDWYLPSEAPKKWVSSNPADIEYLVKLDCHSF</sequence>
<accession>A0A0D9QJ84</accession>
<dbReference type="Proteomes" id="UP000054561">
    <property type="component" value="Unassembled WGS sequence"/>
</dbReference>
<dbReference type="EMBL" id="KQ001684">
    <property type="protein sequence ID" value="KJP86872.1"/>
    <property type="molecule type" value="Genomic_DNA"/>
</dbReference>
<dbReference type="InterPro" id="IPR029063">
    <property type="entry name" value="SAM-dependent_MTases_sf"/>
</dbReference>
<dbReference type="OMA" id="WDDYYTQ"/>
<evidence type="ECO:0000313" key="2">
    <source>
        <dbReference type="Proteomes" id="UP000054561"/>
    </source>
</evidence>
<reference evidence="1 2" key="1">
    <citation type="submission" date="2014-03" db="EMBL/GenBank/DDBJ databases">
        <title>The Genome Sequence of Plasmodium fragile nilgiri.</title>
        <authorList>
            <consortium name="The Broad Institute Genomics Platform"/>
            <consortium name="The Broad Institute Genome Sequencing Center for Infectious Disease"/>
            <person name="Neafsey D."/>
            <person name="Duraisingh M."/>
            <person name="Young S.K."/>
            <person name="Zeng Q."/>
            <person name="Gargeya S."/>
            <person name="Abouelleil A."/>
            <person name="Alvarado L."/>
            <person name="Chapman S.B."/>
            <person name="Gainer-Dewar J."/>
            <person name="Goldberg J."/>
            <person name="Griggs A."/>
            <person name="Gujja S."/>
            <person name="Hansen M."/>
            <person name="Howarth C."/>
            <person name="Imamovic A."/>
            <person name="Larimer J."/>
            <person name="Pearson M."/>
            <person name="Poon T.W."/>
            <person name="Priest M."/>
            <person name="Roberts A."/>
            <person name="Saif S."/>
            <person name="Shea T."/>
            <person name="Sykes S."/>
            <person name="Wortman J."/>
            <person name="Nusbaum C."/>
            <person name="Birren B."/>
        </authorList>
    </citation>
    <scope>NUCLEOTIDE SEQUENCE [LARGE SCALE GENOMIC DNA]</scope>
    <source>
        <strain evidence="2">nilgiri</strain>
    </source>
</reference>
<dbReference type="RefSeq" id="XP_012336522.1">
    <property type="nucleotide sequence ID" value="XM_012481099.1"/>
</dbReference>
<organism evidence="1 2">
    <name type="scientific">Plasmodium fragile</name>
    <dbReference type="NCBI Taxonomy" id="5857"/>
    <lineage>
        <taxon>Eukaryota</taxon>
        <taxon>Sar</taxon>
        <taxon>Alveolata</taxon>
        <taxon>Apicomplexa</taxon>
        <taxon>Aconoidasida</taxon>
        <taxon>Haemosporida</taxon>
        <taxon>Plasmodiidae</taxon>
        <taxon>Plasmodium</taxon>
        <taxon>Plasmodium (Plasmodium)</taxon>
    </lineage>
</organism>
<dbReference type="Gene3D" id="3.40.50.150">
    <property type="entry name" value="Vaccinia Virus protein VP39"/>
    <property type="match status" value="1"/>
</dbReference>